<dbReference type="AlphaFoldDB" id="A7AUE1"/>
<dbReference type="EMBL" id="AAXT01000003">
    <property type="protein sequence ID" value="EDO06552.1"/>
    <property type="molecule type" value="Genomic_DNA"/>
</dbReference>
<dbReference type="VEuPathDB" id="PiroplasmaDB:BBOV_II006020"/>
<dbReference type="Proteomes" id="UP000002173">
    <property type="component" value="Unassembled WGS sequence"/>
</dbReference>
<feature type="transmembrane region" description="Helical" evidence="2">
    <location>
        <begin position="123"/>
        <end position="145"/>
    </location>
</feature>
<protein>
    <submittedName>
        <fullName evidence="4">Uncharacterized protein</fullName>
    </submittedName>
</protein>
<keyword evidence="5" id="KW-1185">Reference proteome</keyword>
<evidence type="ECO:0000256" key="2">
    <source>
        <dbReference type="SAM" id="Phobius"/>
    </source>
</evidence>
<reference evidence="5" key="5">
    <citation type="journal article" date="2021" name="Int. J. Parasitol.">
        <title>Comparative analysis of gene expression between Babesia bovis blood stages and kinetes allowed by improved genome annotation.</title>
        <authorList>
            <person name="Ueti M.W."/>
            <person name="Johnson W.C."/>
            <person name="Kappmeyer L.S."/>
            <person name="Herndon D.R."/>
            <person name="Mousel M.R."/>
            <person name="Reif K.E."/>
            <person name="Taus N.S."/>
            <person name="Ifeonu O.O."/>
            <person name="Silva J.C."/>
            <person name="Suarez C.E."/>
            <person name="Brayton K.A."/>
        </authorList>
    </citation>
    <scope>NUCLEOTIDE SEQUENCE [LARGE SCALE GENOMIC DNA]</scope>
</reference>
<gene>
    <name evidence="3 4" type="ORF">BBOV_II006020</name>
</gene>
<sequence length="213" mass="23517">MRQRERSGLSFTDIVNKLRNLSISFDFGRPDPHRARRQLISQYNRKPSIYEEEDPIKNCLLLPGRVTAFVSDLFQDHSTLEESIATDDRKVRSSSVGDGVDGAPRNVVCDNLDVSVYKVIQRAICYAGAGLGIVGIGMVTFFGIFTAAGAACTVVACNKVADQNCKVDVYDPSDSDAYYEGRAIISTPNNYQPGDMSSTSPMHIRPQYSPYLM</sequence>
<keyword evidence="2" id="KW-0472">Membrane</keyword>
<dbReference type="EMBL" id="AK440545">
    <property type="protein sequence ID" value="BAN64339.1"/>
    <property type="molecule type" value="mRNA"/>
</dbReference>
<dbReference type="RefSeq" id="XP_001610120.1">
    <property type="nucleotide sequence ID" value="XM_001610070.1"/>
</dbReference>
<evidence type="ECO:0000313" key="4">
    <source>
        <dbReference type="EMBL" id="EDO06552.1"/>
    </source>
</evidence>
<dbReference type="KEGG" id="bbo:BBOV_II006020"/>
<evidence type="ECO:0000313" key="5">
    <source>
        <dbReference type="Proteomes" id="UP000002173"/>
    </source>
</evidence>
<evidence type="ECO:0000256" key="1">
    <source>
        <dbReference type="SAM" id="MobiDB-lite"/>
    </source>
</evidence>
<keyword evidence="2" id="KW-1133">Transmembrane helix</keyword>
<dbReference type="GeneID" id="5478354"/>
<reference evidence="4" key="2">
    <citation type="submission" date="2007-08" db="EMBL/GenBank/DDBJ databases">
        <authorList>
            <person name="Nene V."/>
        </authorList>
    </citation>
    <scope>NUCLEOTIDE SEQUENCE</scope>
    <source>
        <strain evidence="4">T2Bo</strain>
    </source>
</reference>
<keyword evidence="2" id="KW-0812">Transmembrane</keyword>
<evidence type="ECO:0000313" key="3">
    <source>
        <dbReference type="EMBL" id="BAN64339.1"/>
    </source>
</evidence>
<dbReference type="OMA" id="CHTATYN"/>
<feature type="compositionally biased region" description="Polar residues" evidence="1">
    <location>
        <begin position="189"/>
        <end position="201"/>
    </location>
</feature>
<reference evidence="4 5" key="1">
    <citation type="journal article" date="2007" name="PLoS Pathog.">
        <title>Genome sequence of Babesia bovis and comparative analysis of apicomplexan hemoprotozoa.</title>
        <authorList>
            <person name="Brayton K.A."/>
            <person name="Lau A.O.T."/>
            <person name="Herndon D.R."/>
            <person name="Hannick L."/>
            <person name="Kappmeyer L.S."/>
            <person name="Berens S.J."/>
            <person name="Bidwell S.L."/>
            <person name="Brown W.C."/>
            <person name="Crabtree J."/>
            <person name="Fadrosh D."/>
            <person name="Feldblum T."/>
            <person name="Forberger H.A."/>
            <person name="Haas B.J."/>
            <person name="Howell J.M."/>
            <person name="Khouri H."/>
            <person name="Koo H."/>
            <person name="Mann D.J."/>
            <person name="Norimine J."/>
            <person name="Paulsen I.T."/>
            <person name="Radune D."/>
            <person name="Ren Q."/>
            <person name="Smith R.K. Jr."/>
            <person name="Suarez C.E."/>
            <person name="White O."/>
            <person name="Wortman J.R."/>
            <person name="Knowles D.P. Jr."/>
            <person name="McElwain T.F."/>
            <person name="Nene V.M."/>
        </authorList>
    </citation>
    <scope>NUCLEOTIDE SEQUENCE [LARGE SCALE GENOMIC DNA]</scope>
    <source>
        <strain evidence="4">T2Bo</strain>
    </source>
</reference>
<accession>A7AUE1</accession>
<feature type="region of interest" description="Disordered" evidence="1">
    <location>
        <begin position="189"/>
        <end position="213"/>
    </location>
</feature>
<reference evidence="3" key="3">
    <citation type="journal article" date="2014" name="BMC Genomics">
        <title>The Babesia bovis gene and promoter model: an update from full-length EST analysis.</title>
        <authorList>
            <person name="Yamagishi J."/>
            <person name="Wakaguri H."/>
            <person name="Yokoyama N."/>
            <person name="Yamashita R."/>
            <person name="Suzuki Y."/>
            <person name="Xuan X."/>
            <person name="Igarashi I."/>
        </authorList>
    </citation>
    <scope>NUCLEOTIDE SEQUENCE</scope>
    <source>
        <strain evidence="3">Texas</strain>
    </source>
</reference>
<reference evidence="5" key="4">
    <citation type="journal article" date="2020" name="Data Brief">
        <title>Transcriptome dataset of Babesia bovis life stages within vertebrate and invertebrate hosts.</title>
        <authorList>
            <person name="Ueti M.W."/>
            <person name="Johnson W.C."/>
            <person name="Kappmeyer L.S."/>
            <person name="Herndon D.R."/>
            <person name="Mousel M.R."/>
            <person name="Reif K.E."/>
            <person name="Taus N.S."/>
            <person name="Ifeonu O.O."/>
            <person name="Silva J.C."/>
            <person name="Suarez C.E."/>
            <person name="Brayton K.A."/>
        </authorList>
    </citation>
    <scope>NUCLEOTIDE SEQUENCE [LARGE SCALE GENOMIC DNA]</scope>
</reference>
<organism evidence="4 5">
    <name type="scientific">Babesia bovis</name>
    <dbReference type="NCBI Taxonomy" id="5865"/>
    <lineage>
        <taxon>Eukaryota</taxon>
        <taxon>Sar</taxon>
        <taxon>Alveolata</taxon>
        <taxon>Apicomplexa</taxon>
        <taxon>Aconoidasida</taxon>
        <taxon>Piroplasmida</taxon>
        <taxon>Babesiidae</taxon>
        <taxon>Babesia</taxon>
    </lineage>
</organism>
<proteinExistence type="evidence at transcript level"/>
<name>A7AUE1_BABBO</name>